<keyword evidence="4 6" id="KW-0479">Metal-binding</keyword>
<feature type="domain" description="Peptidase M24" evidence="8">
    <location>
        <begin position="124"/>
        <end position="264"/>
    </location>
</feature>
<dbReference type="GO" id="GO:0070006">
    <property type="term" value="F:metalloaminopeptidase activity"/>
    <property type="evidence" value="ECO:0007669"/>
    <property type="project" value="UniProtKB-UniRule"/>
</dbReference>
<keyword evidence="3 6" id="KW-0645">Protease</keyword>
<dbReference type="CDD" id="cd01086">
    <property type="entry name" value="MetAP1"/>
    <property type="match status" value="1"/>
</dbReference>
<dbReference type="Pfam" id="PF00557">
    <property type="entry name" value="Peptidase_M24"/>
    <property type="match status" value="2"/>
</dbReference>
<dbReference type="PRINTS" id="PR00599">
    <property type="entry name" value="MAPEPTIDASE"/>
</dbReference>
<gene>
    <name evidence="6" type="primary">map</name>
    <name evidence="9" type="ORF">A3G00_02325</name>
</gene>
<dbReference type="GO" id="GO:0004239">
    <property type="term" value="F:initiator methionyl aminopeptidase activity"/>
    <property type="evidence" value="ECO:0007669"/>
    <property type="project" value="UniProtKB-UniRule"/>
</dbReference>
<name>A0A1F6MRC5_9BACT</name>
<organism evidence="9 10">
    <name type="scientific">Candidatus Magasanikbacteria bacterium RIFCSPLOWO2_12_FULL_43_12</name>
    <dbReference type="NCBI Taxonomy" id="1798692"/>
    <lineage>
        <taxon>Bacteria</taxon>
        <taxon>Candidatus Magasanikiibacteriota</taxon>
    </lineage>
</organism>
<comment type="subunit">
    <text evidence="6">Monomer.</text>
</comment>
<feature type="binding site" evidence="6">
    <location>
        <position position="192"/>
    </location>
    <ligand>
        <name>a divalent metal cation</name>
        <dbReference type="ChEBI" id="CHEBI:60240"/>
        <label>2</label>
        <note>catalytic</note>
    </ligand>
</feature>
<dbReference type="Proteomes" id="UP000178347">
    <property type="component" value="Unassembled WGS sequence"/>
</dbReference>
<evidence type="ECO:0000256" key="6">
    <source>
        <dbReference type="HAMAP-Rule" id="MF_01974"/>
    </source>
</evidence>
<feature type="binding site" evidence="6">
    <location>
        <position position="226"/>
    </location>
    <ligand>
        <name>a divalent metal cation</name>
        <dbReference type="ChEBI" id="CHEBI:60240"/>
        <label>2</label>
        <note>catalytic</note>
    </ligand>
</feature>
<dbReference type="InterPro" id="IPR002467">
    <property type="entry name" value="Pept_M24A_MAP1"/>
</dbReference>
<dbReference type="SUPFAM" id="SSF55920">
    <property type="entry name" value="Creatinase/aminopeptidase"/>
    <property type="match status" value="1"/>
</dbReference>
<dbReference type="EMBL" id="MFQN01000023">
    <property type="protein sequence ID" value="OGH74216.1"/>
    <property type="molecule type" value="Genomic_DNA"/>
</dbReference>
<dbReference type="InterPro" id="IPR001714">
    <property type="entry name" value="Pept_M24_MAP"/>
</dbReference>
<evidence type="ECO:0000256" key="3">
    <source>
        <dbReference type="ARBA" id="ARBA00022670"/>
    </source>
</evidence>
<dbReference type="AlphaFoldDB" id="A0A1F6MRC5"/>
<protein>
    <recommendedName>
        <fullName evidence="6 7">Methionine aminopeptidase</fullName>
        <shortName evidence="6">MAP</shortName>
        <shortName evidence="6">MetAP</shortName>
        <ecNumber evidence="6 7">3.4.11.18</ecNumber>
    </recommendedName>
    <alternativeName>
        <fullName evidence="6">Peptidase M</fullName>
    </alternativeName>
</protein>
<feature type="binding site" evidence="6">
    <location>
        <position position="129"/>
    </location>
    <ligand>
        <name>a divalent metal cation</name>
        <dbReference type="ChEBI" id="CHEBI:60240"/>
        <label>1</label>
    </ligand>
</feature>
<comment type="caution">
    <text evidence="9">The sequence shown here is derived from an EMBL/GenBank/DDBJ whole genome shotgun (WGS) entry which is preliminary data.</text>
</comment>
<dbReference type="HAMAP" id="MF_01974">
    <property type="entry name" value="MetAP_1"/>
    <property type="match status" value="1"/>
</dbReference>
<evidence type="ECO:0000259" key="8">
    <source>
        <dbReference type="Pfam" id="PF00557"/>
    </source>
</evidence>
<feature type="binding site" evidence="6">
    <location>
        <position position="129"/>
    </location>
    <ligand>
        <name>a divalent metal cation</name>
        <dbReference type="ChEBI" id="CHEBI:60240"/>
        <label>2</label>
        <note>catalytic</note>
    </ligand>
</feature>
<dbReference type="EC" id="3.4.11.18" evidence="6 7"/>
<keyword evidence="2 6" id="KW-0031">Aminopeptidase</keyword>
<feature type="domain" description="Peptidase M24" evidence="8">
    <location>
        <begin position="12"/>
        <end position="106"/>
    </location>
</feature>
<dbReference type="PANTHER" id="PTHR43330:SF17">
    <property type="entry name" value="METHIONINE AMINOPEPTIDASE"/>
    <property type="match status" value="1"/>
</dbReference>
<comment type="catalytic activity">
    <reaction evidence="6 7">
        <text>Release of N-terminal amino acids, preferentially methionine, from peptides and arylamides.</text>
        <dbReference type="EC" id="3.4.11.18"/>
    </reaction>
</comment>
<comment type="function">
    <text evidence="1 6">Removes the N-terminal methionine from nascent proteins. The N-terminal methionine is often cleaved when the second residue in the primary sequence is small and uncharged (Met-Ala-, Cys, Gly, Pro, Ser, Thr, or Val). Requires deformylation of the N(alpha)-formylated initiator methionine before it can be hydrolyzed.</text>
</comment>
<evidence type="ECO:0000256" key="4">
    <source>
        <dbReference type="ARBA" id="ARBA00022723"/>
    </source>
</evidence>
<dbReference type="GO" id="GO:0005829">
    <property type="term" value="C:cytosol"/>
    <property type="evidence" value="ECO:0007669"/>
    <property type="project" value="TreeGrafter"/>
</dbReference>
<sequence length="278" mass="30777">MSYLKTPDEIKLIQEGGRILGEILEKLAKMVLPGVNTFEIDKEAERLIRSAGGKPAFKDYKGRKNDRPFPTTICACVNEELVHGIASKNKVLKEGDIFSIDIGMEYPSPKSLKSIKSVKTMSERGYFTDTAVTVAVGKIPEKTKQLLNVTRKALEIGIKQCVVGNTITDIGRAIQNYVEPQGYGIVRDLVGHGVGHAVHEEPRVPNYYNKESEKWILQPGVVIAIEPMITMGDWHIVTADDGWSVKTADNSLCAHQEHTIVITEDGPIVVTRRPSEKL</sequence>
<evidence type="ECO:0000256" key="2">
    <source>
        <dbReference type="ARBA" id="ARBA00022438"/>
    </source>
</evidence>
<evidence type="ECO:0000256" key="1">
    <source>
        <dbReference type="ARBA" id="ARBA00002521"/>
    </source>
</evidence>
<dbReference type="GO" id="GO:0046872">
    <property type="term" value="F:metal ion binding"/>
    <property type="evidence" value="ECO:0007669"/>
    <property type="project" value="UniProtKB-UniRule"/>
</dbReference>
<feature type="binding site" evidence="6">
    <location>
        <position position="199"/>
    </location>
    <ligand>
        <name>substrate</name>
    </ligand>
</feature>
<dbReference type="STRING" id="1798692.A3G00_02325"/>
<evidence type="ECO:0000256" key="7">
    <source>
        <dbReference type="RuleBase" id="RU003653"/>
    </source>
</evidence>
<dbReference type="NCBIfam" id="TIGR00500">
    <property type="entry name" value="met_pdase_I"/>
    <property type="match status" value="1"/>
</dbReference>
<accession>A0A1F6MRC5</accession>
<feature type="binding site" evidence="6">
    <location>
        <position position="257"/>
    </location>
    <ligand>
        <name>a divalent metal cation</name>
        <dbReference type="ChEBI" id="CHEBI:60240"/>
        <label>1</label>
    </ligand>
</feature>
<keyword evidence="5 6" id="KW-0378">Hydrolase</keyword>
<feature type="binding site" evidence="6">
    <location>
        <position position="101"/>
    </location>
    <ligand>
        <name>a divalent metal cation</name>
        <dbReference type="ChEBI" id="CHEBI:60240"/>
        <label>1</label>
    </ligand>
</feature>
<dbReference type="GO" id="GO:0006508">
    <property type="term" value="P:proteolysis"/>
    <property type="evidence" value="ECO:0007669"/>
    <property type="project" value="UniProtKB-KW"/>
</dbReference>
<proteinExistence type="inferred from homology"/>
<dbReference type="InterPro" id="IPR000994">
    <property type="entry name" value="Pept_M24"/>
</dbReference>
<feature type="binding site" evidence="6">
    <location>
        <position position="257"/>
    </location>
    <ligand>
        <name>a divalent metal cation</name>
        <dbReference type="ChEBI" id="CHEBI:60240"/>
        <label>2</label>
        <note>catalytic</note>
    </ligand>
</feature>
<evidence type="ECO:0000313" key="9">
    <source>
        <dbReference type="EMBL" id="OGH74216.1"/>
    </source>
</evidence>
<feature type="binding site" evidence="6">
    <location>
        <position position="83"/>
    </location>
    <ligand>
        <name>substrate</name>
    </ligand>
</feature>
<comment type="similarity">
    <text evidence="6">Belongs to the peptidase M24A family. Methionine aminopeptidase type 1 subfamily.</text>
</comment>
<reference evidence="9 10" key="1">
    <citation type="journal article" date="2016" name="Nat. Commun.">
        <title>Thousands of microbial genomes shed light on interconnected biogeochemical processes in an aquifer system.</title>
        <authorList>
            <person name="Anantharaman K."/>
            <person name="Brown C.T."/>
            <person name="Hug L.A."/>
            <person name="Sharon I."/>
            <person name="Castelle C.J."/>
            <person name="Probst A.J."/>
            <person name="Thomas B.C."/>
            <person name="Singh A."/>
            <person name="Wilkins M.J."/>
            <person name="Karaoz U."/>
            <person name="Brodie E.L."/>
            <person name="Williams K.H."/>
            <person name="Hubbard S.S."/>
            <person name="Banfield J.F."/>
        </authorList>
    </citation>
    <scope>NUCLEOTIDE SEQUENCE [LARGE SCALE GENOMIC DNA]</scope>
</reference>
<dbReference type="PANTHER" id="PTHR43330">
    <property type="entry name" value="METHIONINE AMINOPEPTIDASE"/>
    <property type="match status" value="1"/>
</dbReference>
<dbReference type="Gene3D" id="3.90.230.10">
    <property type="entry name" value="Creatinase/methionine aminopeptidase superfamily"/>
    <property type="match status" value="1"/>
</dbReference>
<evidence type="ECO:0000313" key="10">
    <source>
        <dbReference type="Proteomes" id="UP000178347"/>
    </source>
</evidence>
<evidence type="ECO:0000256" key="5">
    <source>
        <dbReference type="ARBA" id="ARBA00022801"/>
    </source>
</evidence>
<dbReference type="InterPro" id="IPR036005">
    <property type="entry name" value="Creatinase/aminopeptidase-like"/>
</dbReference>
<comment type="cofactor">
    <cofactor evidence="6">
        <name>Co(2+)</name>
        <dbReference type="ChEBI" id="CHEBI:48828"/>
    </cofactor>
    <cofactor evidence="6">
        <name>Zn(2+)</name>
        <dbReference type="ChEBI" id="CHEBI:29105"/>
    </cofactor>
    <cofactor evidence="6">
        <name>Mn(2+)</name>
        <dbReference type="ChEBI" id="CHEBI:29035"/>
    </cofactor>
    <cofactor evidence="6">
        <name>Fe(2+)</name>
        <dbReference type="ChEBI" id="CHEBI:29033"/>
    </cofactor>
    <text evidence="6">Binds 2 divalent metal cations per subunit. Has a high-affinity and a low affinity metal-binding site. The true nature of the physiological cofactor is under debate. The enzyme is active with cobalt, zinc, manganese or divalent iron ions. Most likely, methionine aminopeptidases function as mononuclear Fe(2+)-metalloproteases under physiological conditions, and the catalytically relevant metal-binding site has been assigned to the histidine-containing high-affinity site.</text>
</comment>